<gene>
    <name evidence="2" type="ORF">EVAR_51217_1</name>
</gene>
<sequence length="370" mass="42054">MPIGPYLDRVRYVCSKFGTDKIILAAAARESDVGVFTALEARTWSGSIPRPEPRDVSPTRLDAHPMVRLAAGIETLAMKAKDDLEGLKNISPDVKESVIGKLAAINELALHLEESRSSYIVELERERTKKARETEAAEKRIAKIAMENLDRILKIENKLDKMAGEVSSTRNLLGHFDVPEKLEAIQKRWRRDPPHAHSTTPKRRRSRNPWLPPQKYSCRPTQEGQEQKVVVSCSSADDAKKIEERLKMREADLKVSKPEKRLPTVVIRDVLRVNTDEDVVKLLRIQNRHITKCLDWDKERAKVCCRRRARNDVECHPVLESPLVQCSRCLGFGHGKQYCKNMSYKCAHCREDHVAASPGAWASHHDVLTV</sequence>
<name>A0A4C1ZBA1_EUMVA</name>
<accession>A0A4C1ZBA1</accession>
<feature type="compositionally biased region" description="Basic and acidic residues" evidence="1">
    <location>
        <begin position="185"/>
        <end position="195"/>
    </location>
</feature>
<evidence type="ECO:0000256" key="1">
    <source>
        <dbReference type="SAM" id="MobiDB-lite"/>
    </source>
</evidence>
<comment type="caution">
    <text evidence="2">The sequence shown here is derived from an EMBL/GenBank/DDBJ whole genome shotgun (WGS) entry which is preliminary data.</text>
</comment>
<organism evidence="2 3">
    <name type="scientific">Eumeta variegata</name>
    <name type="common">Bagworm moth</name>
    <name type="synonym">Eumeta japonica</name>
    <dbReference type="NCBI Taxonomy" id="151549"/>
    <lineage>
        <taxon>Eukaryota</taxon>
        <taxon>Metazoa</taxon>
        <taxon>Ecdysozoa</taxon>
        <taxon>Arthropoda</taxon>
        <taxon>Hexapoda</taxon>
        <taxon>Insecta</taxon>
        <taxon>Pterygota</taxon>
        <taxon>Neoptera</taxon>
        <taxon>Endopterygota</taxon>
        <taxon>Lepidoptera</taxon>
        <taxon>Glossata</taxon>
        <taxon>Ditrysia</taxon>
        <taxon>Tineoidea</taxon>
        <taxon>Psychidae</taxon>
        <taxon>Oiketicinae</taxon>
        <taxon>Eumeta</taxon>
    </lineage>
</organism>
<evidence type="ECO:0000313" key="2">
    <source>
        <dbReference type="EMBL" id="GBP85098.1"/>
    </source>
</evidence>
<evidence type="ECO:0000313" key="3">
    <source>
        <dbReference type="Proteomes" id="UP000299102"/>
    </source>
</evidence>
<proteinExistence type="predicted"/>
<dbReference type="OrthoDB" id="10022108at2759"/>
<feature type="region of interest" description="Disordered" evidence="1">
    <location>
        <begin position="185"/>
        <end position="222"/>
    </location>
</feature>
<dbReference type="EMBL" id="BGZK01001716">
    <property type="protein sequence ID" value="GBP85098.1"/>
    <property type="molecule type" value="Genomic_DNA"/>
</dbReference>
<dbReference type="Proteomes" id="UP000299102">
    <property type="component" value="Unassembled WGS sequence"/>
</dbReference>
<keyword evidence="3" id="KW-1185">Reference proteome</keyword>
<reference evidence="2 3" key="1">
    <citation type="journal article" date="2019" name="Commun. Biol.">
        <title>The bagworm genome reveals a unique fibroin gene that provides high tensile strength.</title>
        <authorList>
            <person name="Kono N."/>
            <person name="Nakamura H."/>
            <person name="Ohtoshi R."/>
            <person name="Tomita M."/>
            <person name="Numata K."/>
            <person name="Arakawa K."/>
        </authorList>
    </citation>
    <scope>NUCLEOTIDE SEQUENCE [LARGE SCALE GENOMIC DNA]</scope>
</reference>
<dbReference type="AlphaFoldDB" id="A0A4C1ZBA1"/>
<protein>
    <submittedName>
        <fullName evidence="2">Uncharacterized protein</fullName>
    </submittedName>
</protein>